<keyword evidence="6 9" id="KW-0472">Membrane</keyword>
<dbReference type="PANTHER" id="PTHR11003">
    <property type="entry name" value="POTASSIUM CHANNEL, SUBFAMILY K"/>
    <property type="match status" value="1"/>
</dbReference>
<keyword evidence="4 9" id="KW-1133">Transmembrane helix</keyword>
<evidence type="ECO:0000256" key="2">
    <source>
        <dbReference type="ARBA" id="ARBA00022448"/>
    </source>
</evidence>
<dbReference type="AlphaFoldDB" id="A0A9P6W1L0"/>
<dbReference type="PANTHER" id="PTHR11003:SF342">
    <property type="entry name" value="OUTWARD-RECTIFIER POTASSIUM CHANNEL TOK1"/>
    <property type="match status" value="1"/>
</dbReference>
<feature type="transmembrane region" description="Helical" evidence="9">
    <location>
        <begin position="81"/>
        <end position="104"/>
    </location>
</feature>
<comment type="caution">
    <text evidence="11">The sequence shown here is derived from an EMBL/GenBank/DDBJ whole genome shotgun (WGS) entry which is preliminary data.</text>
</comment>
<dbReference type="Pfam" id="PF07885">
    <property type="entry name" value="Ion_trans_2"/>
    <property type="match status" value="2"/>
</dbReference>
<evidence type="ECO:0000313" key="11">
    <source>
        <dbReference type="EMBL" id="KAG0662125.1"/>
    </source>
</evidence>
<feature type="transmembrane region" description="Helical" evidence="9">
    <location>
        <begin position="403"/>
        <end position="421"/>
    </location>
</feature>
<feature type="transmembrane region" description="Helical" evidence="9">
    <location>
        <begin position="116"/>
        <end position="138"/>
    </location>
</feature>
<feature type="transmembrane region" description="Helical" evidence="9">
    <location>
        <begin position="150"/>
        <end position="171"/>
    </location>
</feature>
<dbReference type="InterPro" id="IPR003280">
    <property type="entry name" value="2pore_dom_K_chnl"/>
</dbReference>
<dbReference type="GO" id="GO:0030322">
    <property type="term" value="P:stabilization of membrane potential"/>
    <property type="evidence" value="ECO:0007669"/>
    <property type="project" value="TreeGrafter"/>
</dbReference>
<feature type="transmembrane region" description="Helical" evidence="9">
    <location>
        <begin position="433"/>
        <end position="454"/>
    </location>
</feature>
<feature type="region of interest" description="Disordered" evidence="8">
    <location>
        <begin position="496"/>
        <end position="535"/>
    </location>
</feature>
<evidence type="ECO:0000256" key="5">
    <source>
        <dbReference type="ARBA" id="ARBA00023065"/>
    </source>
</evidence>
<dbReference type="Gene3D" id="1.10.287.70">
    <property type="match status" value="2"/>
</dbReference>
<evidence type="ECO:0000259" key="10">
    <source>
        <dbReference type="Pfam" id="PF07885"/>
    </source>
</evidence>
<dbReference type="SUPFAM" id="SSF81324">
    <property type="entry name" value="Voltage-gated potassium channels"/>
    <property type="match status" value="2"/>
</dbReference>
<dbReference type="Proteomes" id="UP000777482">
    <property type="component" value="Unassembled WGS sequence"/>
</dbReference>
<feature type="transmembrane region" description="Helical" evidence="9">
    <location>
        <begin position="246"/>
        <end position="267"/>
    </location>
</feature>
<dbReference type="EMBL" id="PUHQ01000029">
    <property type="protein sequence ID" value="KAG0662125.1"/>
    <property type="molecule type" value="Genomic_DNA"/>
</dbReference>
<dbReference type="InterPro" id="IPR013099">
    <property type="entry name" value="K_chnl_dom"/>
</dbReference>
<evidence type="ECO:0000256" key="7">
    <source>
        <dbReference type="ARBA" id="ARBA00023303"/>
    </source>
</evidence>
<feature type="compositionally biased region" description="Basic and acidic residues" evidence="8">
    <location>
        <begin position="513"/>
        <end position="535"/>
    </location>
</feature>
<evidence type="ECO:0000256" key="3">
    <source>
        <dbReference type="ARBA" id="ARBA00022692"/>
    </source>
</evidence>
<feature type="transmembrane region" description="Helical" evidence="9">
    <location>
        <begin position="379"/>
        <end position="397"/>
    </location>
</feature>
<feature type="transmembrane region" description="Helical" evidence="9">
    <location>
        <begin position="192"/>
        <end position="214"/>
    </location>
</feature>
<dbReference type="OrthoDB" id="297496at2759"/>
<feature type="compositionally biased region" description="Acidic residues" evidence="8">
    <location>
        <begin position="327"/>
        <end position="339"/>
    </location>
</feature>
<comment type="subcellular location">
    <subcellularLocation>
        <location evidence="1">Membrane</location>
        <topology evidence="1">Multi-pass membrane protein</topology>
    </subcellularLocation>
</comment>
<organism evidence="11 12">
    <name type="scientific">Rhodotorula mucilaginosa</name>
    <name type="common">Yeast</name>
    <name type="synonym">Rhodotorula rubra</name>
    <dbReference type="NCBI Taxonomy" id="5537"/>
    <lineage>
        <taxon>Eukaryota</taxon>
        <taxon>Fungi</taxon>
        <taxon>Dikarya</taxon>
        <taxon>Basidiomycota</taxon>
        <taxon>Pucciniomycotina</taxon>
        <taxon>Microbotryomycetes</taxon>
        <taxon>Sporidiobolales</taxon>
        <taxon>Sporidiobolaceae</taxon>
        <taxon>Rhodotorula</taxon>
    </lineage>
</organism>
<sequence>MHVSLDVVHQRAHPQKKRLRTEAERKQQEIERRQAALRRFSSLSAQLLVPLCPLFSLPGLTEKWYVVKDASGAIVEARPDPPLIVAAGALTLALAIFANIAILFRLIDTHPRFFSLGTIAFLTAHVVVNLVALIIFGVEHAHPDGYVLSTAFWLTAASACVAAASVALLIFDGTLTGWYSRGGTGVSGQQRSLVLTWDFFVFLILIGSVAYRYLIIGATYLDTIYFCVQSALTVGFGDVTLNTTGAIVFSVFWNVFGILTFALLVTFTRATALEAVQEQYKSQERLILERLRRHVPATASPSPGIGSLVISIVSFGLIRSRPRQEAEQEVADAEEEEESVAPGSGAAEHERYEKAIEELRADRGAQGREEQRVPLAEQLATSLVFFLTFWFVGAAVFGRLEGWTYGIAFYFVFVMASSIGYGDYAPQTQAGRAFFCVWAILGAGILTVLFSVIADAYTSRFKETFQRSFLTRAFIKVFQPQHAKELQHADIDVLPQAEKDGGSGSSLSLPRAETGKTRDSDGTVIPAREDDDRHDHHERAVLSLLRDVRRHLDHLIVSDDDVKDEHVDRVARRVMDREQFSRENREHVENDRSMKEFLYLRHLRDKLAQVERVASQRVHGGDHHSDPCEKCRRHREQEAAQSSDQKMETKDA</sequence>
<accession>A0A9P6W1L0</accession>
<feature type="domain" description="Potassium channel" evidence="10">
    <location>
        <begin position="386"/>
        <end position="458"/>
    </location>
</feature>
<reference evidence="11 12" key="1">
    <citation type="submission" date="2020-11" db="EMBL/GenBank/DDBJ databases">
        <title>Kefir isolates.</title>
        <authorList>
            <person name="Marcisauskas S."/>
            <person name="Kim Y."/>
            <person name="Blasche S."/>
        </authorList>
    </citation>
    <scope>NUCLEOTIDE SEQUENCE [LARGE SCALE GENOMIC DNA]</scope>
    <source>
        <strain evidence="11 12">KR</strain>
    </source>
</reference>
<evidence type="ECO:0000256" key="6">
    <source>
        <dbReference type="ARBA" id="ARBA00023136"/>
    </source>
</evidence>
<proteinExistence type="predicted"/>
<name>A0A9P6W1L0_RHOMI</name>
<evidence type="ECO:0000256" key="1">
    <source>
        <dbReference type="ARBA" id="ARBA00004141"/>
    </source>
</evidence>
<evidence type="ECO:0000256" key="8">
    <source>
        <dbReference type="SAM" id="MobiDB-lite"/>
    </source>
</evidence>
<dbReference type="GO" id="GO:0022841">
    <property type="term" value="F:potassium ion leak channel activity"/>
    <property type="evidence" value="ECO:0007669"/>
    <property type="project" value="TreeGrafter"/>
</dbReference>
<keyword evidence="3 9" id="KW-0812">Transmembrane</keyword>
<protein>
    <recommendedName>
        <fullName evidence="10">Potassium channel domain-containing protein</fullName>
    </recommendedName>
</protein>
<keyword evidence="2" id="KW-0813">Transport</keyword>
<dbReference type="GO" id="GO:0005886">
    <property type="term" value="C:plasma membrane"/>
    <property type="evidence" value="ECO:0007669"/>
    <property type="project" value="TreeGrafter"/>
</dbReference>
<dbReference type="GO" id="GO:0015271">
    <property type="term" value="F:outward rectifier potassium channel activity"/>
    <property type="evidence" value="ECO:0007669"/>
    <property type="project" value="TreeGrafter"/>
</dbReference>
<evidence type="ECO:0000313" key="12">
    <source>
        <dbReference type="Proteomes" id="UP000777482"/>
    </source>
</evidence>
<feature type="compositionally biased region" description="Basic residues" evidence="8">
    <location>
        <begin position="10"/>
        <end position="19"/>
    </location>
</feature>
<evidence type="ECO:0000256" key="4">
    <source>
        <dbReference type="ARBA" id="ARBA00022989"/>
    </source>
</evidence>
<feature type="region of interest" description="Disordered" evidence="8">
    <location>
        <begin position="614"/>
        <end position="652"/>
    </location>
</feature>
<keyword evidence="7" id="KW-0407">Ion channel</keyword>
<keyword evidence="12" id="KW-1185">Reference proteome</keyword>
<keyword evidence="5" id="KW-0406">Ion transport</keyword>
<feature type="region of interest" description="Disordered" evidence="8">
    <location>
        <begin position="1"/>
        <end position="25"/>
    </location>
</feature>
<evidence type="ECO:0000256" key="9">
    <source>
        <dbReference type="SAM" id="Phobius"/>
    </source>
</evidence>
<feature type="region of interest" description="Disordered" evidence="8">
    <location>
        <begin position="326"/>
        <end position="349"/>
    </location>
</feature>
<feature type="domain" description="Potassium channel" evidence="10">
    <location>
        <begin position="200"/>
        <end position="268"/>
    </location>
</feature>
<feature type="compositionally biased region" description="Basic and acidic residues" evidence="8">
    <location>
        <begin position="619"/>
        <end position="638"/>
    </location>
</feature>
<gene>
    <name evidence="11" type="ORF">C6P46_003518</name>
</gene>